<dbReference type="RefSeq" id="WP_137622542.1">
    <property type="nucleotide sequence ID" value="NZ_NXMA01000010.1"/>
</dbReference>
<proteinExistence type="predicted"/>
<keyword evidence="1" id="KW-1133">Transmembrane helix</keyword>
<name>A0A4U7BHQ6_9BACT</name>
<reference evidence="2 3" key="1">
    <citation type="submission" date="2018-05" db="EMBL/GenBank/DDBJ databases">
        <title>Novel Campyloabacter and Helicobacter Species and Strains.</title>
        <authorList>
            <person name="Mannion A.J."/>
            <person name="Shen Z."/>
            <person name="Fox J.G."/>
        </authorList>
    </citation>
    <scope>NUCLEOTIDE SEQUENCE [LARGE SCALE GENOMIC DNA]</scope>
    <source>
        <strain evidence="3">MIT17-670</strain>
    </source>
</reference>
<organism evidence="2 3">
    <name type="scientific">Campylobacter aviculae</name>
    <dbReference type="NCBI Taxonomy" id="2510190"/>
    <lineage>
        <taxon>Bacteria</taxon>
        <taxon>Pseudomonadati</taxon>
        <taxon>Campylobacterota</taxon>
        <taxon>Epsilonproteobacteria</taxon>
        <taxon>Campylobacterales</taxon>
        <taxon>Campylobacteraceae</taxon>
        <taxon>Campylobacter</taxon>
    </lineage>
</organism>
<feature type="transmembrane region" description="Helical" evidence="1">
    <location>
        <begin position="297"/>
        <end position="314"/>
    </location>
</feature>
<dbReference type="Proteomes" id="UP000310353">
    <property type="component" value="Unassembled WGS sequence"/>
</dbReference>
<sequence length="400" mass="46277">MRILFFIFLIFLNLFAREEISVFGGQDEKMQEELKKLPKEEQRIYQNIAPSDENLDISADNIEDPFIPQSSLVLTNDEYPSRVYVGEVFPITIHAKTTENTNFDFKIGLKKNDDLLFLNPDVKWKSIQGEYVATLWFEAKTSNASLEQISIQLLRNGQAFQQTNLNLNPIKYENTLSNNDFTHLVASSLEVKKIKTSNFDNHNIIVMLELNATNTNLKSFYINGIQKQGVENLKGDFNASSAFYYAILPSSKTHFEFSYFNKDTKNLENLKFKLVISDDEISTQSDLNPINKDFNIYKQYALWFFTFIFAILFVWKKNYIILILAIICFTLGFFVDTNIKSGILKAGSRAKILPTEPSTYFYTARSNEKVKILGKRLNYVKVLLENGQIGWVYREDLQKN</sequence>
<feature type="transmembrane region" description="Helical" evidence="1">
    <location>
        <begin position="319"/>
        <end position="335"/>
    </location>
</feature>
<dbReference type="AlphaFoldDB" id="A0A4U7BHQ6"/>
<keyword evidence="1" id="KW-0472">Membrane</keyword>
<comment type="caution">
    <text evidence="2">The sequence shown here is derived from an EMBL/GenBank/DDBJ whole genome shotgun (WGS) entry which is preliminary data.</text>
</comment>
<keyword evidence="1" id="KW-0812">Transmembrane</keyword>
<dbReference type="EMBL" id="NXMA01000010">
    <property type="protein sequence ID" value="TKX31358.1"/>
    <property type="molecule type" value="Genomic_DNA"/>
</dbReference>
<evidence type="ECO:0000256" key="1">
    <source>
        <dbReference type="SAM" id="Phobius"/>
    </source>
</evidence>
<gene>
    <name evidence="2" type="ORF">CQA76_06150</name>
</gene>
<evidence type="ECO:0000313" key="3">
    <source>
        <dbReference type="Proteomes" id="UP000310353"/>
    </source>
</evidence>
<dbReference type="OrthoDB" id="5372311at2"/>
<keyword evidence="3" id="KW-1185">Reference proteome</keyword>
<protein>
    <recommendedName>
        <fullName evidence="4">SH3 domain-containing protein</fullName>
    </recommendedName>
</protein>
<evidence type="ECO:0000313" key="2">
    <source>
        <dbReference type="EMBL" id="TKX31358.1"/>
    </source>
</evidence>
<accession>A0A4U7BHQ6</accession>
<evidence type="ECO:0008006" key="4">
    <source>
        <dbReference type="Google" id="ProtNLM"/>
    </source>
</evidence>